<accession>A0A418NVW1</accession>
<comment type="caution">
    <text evidence="2">The sequence shown here is derived from an EMBL/GenBank/DDBJ whole genome shotgun (WGS) entry which is preliminary data.</text>
</comment>
<sequence>MIDNPVIRQIARVGLAAGSLGFIVGGVLIWLGIDRLGDGLMIFGGVSLLIFALLLAKTPTGDKDAG</sequence>
<gene>
    <name evidence="2" type="ORF">D2V07_00295</name>
</gene>
<feature type="transmembrane region" description="Helical" evidence="1">
    <location>
        <begin position="12"/>
        <end position="33"/>
    </location>
</feature>
<dbReference type="RefSeq" id="WP_119584033.1">
    <property type="nucleotide sequence ID" value="NZ_CAWODQ010000001.1"/>
</dbReference>
<keyword evidence="1" id="KW-0812">Transmembrane</keyword>
<keyword evidence="1" id="KW-1133">Transmembrane helix</keyword>
<keyword evidence="1" id="KW-0472">Membrane</keyword>
<feature type="transmembrane region" description="Helical" evidence="1">
    <location>
        <begin position="39"/>
        <end position="56"/>
    </location>
</feature>
<evidence type="ECO:0000313" key="2">
    <source>
        <dbReference type="EMBL" id="RIV88756.1"/>
    </source>
</evidence>
<evidence type="ECO:0000256" key="1">
    <source>
        <dbReference type="SAM" id="Phobius"/>
    </source>
</evidence>
<reference evidence="2 3" key="1">
    <citation type="submission" date="2018-08" db="EMBL/GenBank/DDBJ databases">
        <title>Erythrobacter zhengii sp.nov., a bacterium isolated from deep-sea sediment.</title>
        <authorList>
            <person name="Fang C."/>
            <person name="Wu Y.-H."/>
            <person name="Sun C."/>
            <person name="Wang H."/>
            <person name="Cheng H."/>
            <person name="Meng F.-X."/>
            <person name="Wang C.-S."/>
            <person name="Xu X.-W."/>
        </authorList>
    </citation>
    <scope>NUCLEOTIDE SEQUENCE [LARGE SCALE GENOMIC DNA]</scope>
    <source>
        <strain evidence="2 3">V18</strain>
    </source>
</reference>
<organism evidence="2 3">
    <name type="scientific">Aurantiacibacter zhengii</name>
    <dbReference type="NCBI Taxonomy" id="2307003"/>
    <lineage>
        <taxon>Bacteria</taxon>
        <taxon>Pseudomonadati</taxon>
        <taxon>Pseudomonadota</taxon>
        <taxon>Alphaproteobacteria</taxon>
        <taxon>Sphingomonadales</taxon>
        <taxon>Erythrobacteraceae</taxon>
        <taxon>Aurantiacibacter</taxon>
    </lineage>
</organism>
<evidence type="ECO:0000313" key="3">
    <source>
        <dbReference type="Proteomes" id="UP000286576"/>
    </source>
</evidence>
<proteinExistence type="predicted"/>
<keyword evidence="3" id="KW-1185">Reference proteome</keyword>
<dbReference type="OrthoDB" id="9945732at2"/>
<protein>
    <submittedName>
        <fullName evidence="2">Uncharacterized protein</fullName>
    </submittedName>
</protein>
<dbReference type="EMBL" id="QXFL01000001">
    <property type="protein sequence ID" value="RIV88756.1"/>
    <property type="molecule type" value="Genomic_DNA"/>
</dbReference>
<dbReference type="Proteomes" id="UP000286576">
    <property type="component" value="Unassembled WGS sequence"/>
</dbReference>
<name>A0A418NVW1_9SPHN</name>
<dbReference type="AlphaFoldDB" id="A0A418NVW1"/>